<feature type="compositionally biased region" description="Basic residues" evidence="13">
    <location>
        <begin position="16"/>
        <end position="26"/>
    </location>
</feature>
<evidence type="ECO:0000313" key="15">
    <source>
        <dbReference type="Proteomes" id="UP000727962"/>
    </source>
</evidence>
<comment type="subcellular location">
    <subcellularLocation>
        <location evidence="1">Cell membrane</location>
        <topology evidence="1">Multi-pass membrane protein</topology>
    </subcellularLocation>
</comment>
<evidence type="ECO:0000256" key="3">
    <source>
        <dbReference type="ARBA" id="ARBA00021622"/>
    </source>
</evidence>
<protein>
    <recommendedName>
        <fullName evidence="3 12">Flagellar biosynthetic protein FlhB</fullName>
    </recommendedName>
</protein>
<evidence type="ECO:0000256" key="10">
    <source>
        <dbReference type="ARBA" id="ARBA00023136"/>
    </source>
</evidence>
<dbReference type="Gene3D" id="3.40.1690.10">
    <property type="entry name" value="secretion proteins EscU"/>
    <property type="match status" value="1"/>
</dbReference>
<reference evidence="14" key="1">
    <citation type="submission" date="2020-07" db="EMBL/GenBank/DDBJ databases">
        <title>Huge and variable diversity of episymbiotic CPR bacteria and DPANN archaea in groundwater ecosystems.</title>
        <authorList>
            <person name="He C.Y."/>
            <person name="Keren R."/>
            <person name="Whittaker M."/>
            <person name="Farag I.F."/>
            <person name="Doudna J."/>
            <person name="Cate J.H.D."/>
            <person name="Banfield J.F."/>
        </authorList>
    </citation>
    <scope>NUCLEOTIDE SEQUENCE</scope>
    <source>
        <strain evidence="14">NC_groundwater_17_Pr7_B-0.1um_64_12</strain>
    </source>
</reference>
<comment type="caution">
    <text evidence="14">The sequence shown here is derived from an EMBL/GenBank/DDBJ whole genome shotgun (WGS) entry which is preliminary data.</text>
</comment>
<dbReference type="GO" id="GO:0044780">
    <property type="term" value="P:bacterial-type flagellum assembly"/>
    <property type="evidence" value="ECO:0007669"/>
    <property type="project" value="InterPro"/>
</dbReference>
<keyword evidence="14" id="KW-0969">Cilium</keyword>
<comment type="function">
    <text evidence="12">Required for formation of the rod structure in the basal body of the flagellar apparatus. Together with FliI and FliH, may constitute the export apparatus of flagellin.</text>
</comment>
<keyword evidence="11 12" id="KW-1006">Bacterial flagellum protein export</keyword>
<keyword evidence="8 12" id="KW-0653">Protein transport</keyword>
<dbReference type="PANTHER" id="PTHR30531:SF12">
    <property type="entry name" value="FLAGELLAR BIOSYNTHETIC PROTEIN FLHB"/>
    <property type="match status" value="1"/>
</dbReference>
<keyword evidence="14" id="KW-0282">Flagellum</keyword>
<dbReference type="Proteomes" id="UP000727962">
    <property type="component" value="Unassembled WGS sequence"/>
</dbReference>
<gene>
    <name evidence="12 14" type="primary">flhB</name>
    <name evidence="14" type="ORF">HYR64_06975</name>
</gene>
<evidence type="ECO:0000256" key="2">
    <source>
        <dbReference type="ARBA" id="ARBA00010690"/>
    </source>
</evidence>
<keyword evidence="7 12" id="KW-1005">Bacterial flagellum biogenesis</keyword>
<dbReference type="InterPro" id="IPR006135">
    <property type="entry name" value="T3SS_substrate_exporter"/>
</dbReference>
<evidence type="ECO:0000256" key="4">
    <source>
        <dbReference type="ARBA" id="ARBA00022448"/>
    </source>
</evidence>
<keyword evidence="4 12" id="KW-0813">Transport</keyword>
<sequence length="356" mass="38530">MPENSAQERTEEATPRRRQRARRKGTVARSSDLTGALVTVALLMVLPAAMLKLGSGFLQSVRIALSHLDADASPAAMGRAFVAALQPTLPGLAMLVGGAMAVGLAANFAQVGFSFSGEALSPNFSRINPINGLKRLLSWAGTFEGLKAVFKSVIFGWLAYCALASRQEDIAGLASLAPAASLSLIGALIRSIALRVAIAWLALAAIDAYFQRRQVSRQLMMTKEELREEMKETEGSPETKAYVAMRRRKIKRGMMEAVKRADVVITNPTHYAIALEYEAGKHAPMVVAKGADFLAARIREVASEAKVPIVPNPPLARALYRKCEVGDFVPRDYFQAVAEVLAYVYRTIGRARKGKA</sequence>
<feature type="transmembrane region" description="Helical" evidence="12">
    <location>
        <begin position="26"/>
        <end position="50"/>
    </location>
</feature>
<dbReference type="GO" id="GO:0005886">
    <property type="term" value="C:plasma membrane"/>
    <property type="evidence" value="ECO:0007669"/>
    <property type="project" value="UniProtKB-SubCell"/>
</dbReference>
<name>A0A931LW96_FIMGI</name>
<evidence type="ECO:0000256" key="7">
    <source>
        <dbReference type="ARBA" id="ARBA00022795"/>
    </source>
</evidence>
<evidence type="ECO:0000256" key="1">
    <source>
        <dbReference type="ARBA" id="ARBA00004651"/>
    </source>
</evidence>
<proteinExistence type="inferred from homology"/>
<keyword evidence="10 12" id="KW-0472">Membrane</keyword>
<comment type="similarity">
    <text evidence="2 12">Belongs to the type III secretion exporter family.</text>
</comment>
<dbReference type="GO" id="GO:0009306">
    <property type="term" value="P:protein secretion"/>
    <property type="evidence" value="ECO:0007669"/>
    <property type="project" value="InterPro"/>
</dbReference>
<feature type="compositionally biased region" description="Basic and acidic residues" evidence="13">
    <location>
        <begin position="1"/>
        <end position="15"/>
    </location>
</feature>
<evidence type="ECO:0000256" key="9">
    <source>
        <dbReference type="ARBA" id="ARBA00022989"/>
    </source>
</evidence>
<keyword evidence="14" id="KW-0966">Cell projection</keyword>
<keyword evidence="5 12" id="KW-1003">Cell membrane</keyword>
<organism evidence="14 15">
    <name type="scientific">Fimbriimonas ginsengisoli</name>
    <dbReference type="NCBI Taxonomy" id="1005039"/>
    <lineage>
        <taxon>Bacteria</taxon>
        <taxon>Bacillati</taxon>
        <taxon>Armatimonadota</taxon>
        <taxon>Fimbriimonadia</taxon>
        <taxon>Fimbriimonadales</taxon>
        <taxon>Fimbriimonadaceae</taxon>
        <taxon>Fimbriimonas</taxon>
    </lineage>
</organism>
<accession>A0A931LW96</accession>
<dbReference type="PANTHER" id="PTHR30531">
    <property type="entry name" value="FLAGELLAR BIOSYNTHETIC PROTEIN FLHB"/>
    <property type="match status" value="1"/>
</dbReference>
<evidence type="ECO:0000313" key="14">
    <source>
        <dbReference type="EMBL" id="MBI1756832.1"/>
    </source>
</evidence>
<keyword evidence="9 12" id="KW-1133">Transmembrane helix</keyword>
<dbReference type="AlphaFoldDB" id="A0A931LW96"/>
<dbReference type="Pfam" id="PF01312">
    <property type="entry name" value="Bac_export_2"/>
    <property type="match status" value="1"/>
</dbReference>
<dbReference type="NCBIfam" id="TIGR00328">
    <property type="entry name" value="flhB"/>
    <property type="match status" value="1"/>
</dbReference>
<evidence type="ECO:0000256" key="11">
    <source>
        <dbReference type="ARBA" id="ARBA00023225"/>
    </source>
</evidence>
<evidence type="ECO:0000256" key="12">
    <source>
        <dbReference type="RuleBase" id="RU364091"/>
    </source>
</evidence>
<dbReference type="PRINTS" id="PR00950">
    <property type="entry name" value="TYPE3IMSPROT"/>
</dbReference>
<feature type="region of interest" description="Disordered" evidence="13">
    <location>
        <begin position="1"/>
        <end position="27"/>
    </location>
</feature>
<comment type="caution">
    <text evidence="12">Lacks conserved residue(s) required for the propagation of feature annotation.</text>
</comment>
<evidence type="ECO:0000256" key="5">
    <source>
        <dbReference type="ARBA" id="ARBA00022475"/>
    </source>
</evidence>
<dbReference type="SUPFAM" id="SSF160544">
    <property type="entry name" value="EscU C-terminal domain-like"/>
    <property type="match status" value="1"/>
</dbReference>
<dbReference type="InterPro" id="IPR006136">
    <property type="entry name" value="FlhB"/>
</dbReference>
<evidence type="ECO:0000256" key="6">
    <source>
        <dbReference type="ARBA" id="ARBA00022692"/>
    </source>
</evidence>
<evidence type="ECO:0000256" key="8">
    <source>
        <dbReference type="ARBA" id="ARBA00022927"/>
    </source>
</evidence>
<dbReference type="EMBL" id="JACOSL010000040">
    <property type="protein sequence ID" value="MBI1756832.1"/>
    <property type="molecule type" value="Genomic_DNA"/>
</dbReference>
<dbReference type="InterPro" id="IPR029025">
    <property type="entry name" value="T3SS_substrate_exporter_C"/>
</dbReference>
<evidence type="ECO:0000256" key="13">
    <source>
        <dbReference type="SAM" id="MobiDB-lite"/>
    </source>
</evidence>
<keyword evidence="6 12" id="KW-0812">Transmembrane</keyword>